<evidence type="ECO:0000313" key="1">
    <source>
        <dbReference type="EMBL" id="PRO74437.1"/>
    </source>
</evidence>
<dbReference type="AlphaFoldDB" id="A0A2S9VDA5"/>
<accession>A0A2S9VDA5</accession>
<protein>
    <recommendedName>
        <fullName evidence="3">Glycosyltransferase 2-like domain-containing protein</fullName>
    </recommendedName>
</protein>
<dbReference type="RefSeq" id="WP_105933907.1">
    <property type="nucleotide sequence ID" value="NZ_PVNP01000051.1"/>
</dbReference>
<keyword evidence="2" id="KW-1185">Reference proteome</keyword>
<dbReference type="EMBL" id="PVNP01000051">
    <property type="protein sequence ID" value="PRO74437.1"/>
    <property type="molecule type" value="Genomic_DNA"/>
</dbReference>
<sequence>MNPANFQNTWVVFCLYSQERAIRNYQQLEALLEILLRSGVQGILLVDNSSGALNAEIHQFTCLSPKVRQISGSNKYGEFSAWVEGIEYIVEEHGAKSFILFNDTVFSHFKLFYWKIINFLGQIERYSMCETPIQLGETVNLPYQSAVMGVSHNHFVRSALFYLNEPASGLFVAGCNKVFKQAEGAFRETNSFEMLKHFFNESGVYHVGRWLFSGGWYGSKPYDQFEPRLLELKVTAIACEHLTSATCIQHGGKAADSNLQRNFKLAEQLRLMTALLVGNPLFSFKMLRKLKRK</sequence>
<reference evidence="2" key="1">
    <citation type="journal article" date="2020" name="Int. J. Syst. Evol. Microbiol.">
        <title>Alteromonas alba sp. nov., a marine bacterium isolated from the seawater of the West Pacific Ocean.</title>
        <authorList>
            <person name="Sun C."/>
            <person name="Wu Y.-H."/>
            <person name="Xamxidin M."/>
            <person name="Cheng H."/>
            <person name="Xu X.-W."/>
        </authorList>
    </citation>
    <scope>NUCLEOTIDE SEQUENCE [LARGE SCALE GENOMIC DNA]</scope>
    <source>
        <strain evidence="2">190</strain>
    </source>
</reference>
<evidence type="ECO:0000313" key="2">
    <source>
        <dbReference type="Proteomes" id="UP000238949"/>
    </source>
</evidence>
<organism evidence="1 2">
    <name type="scientific">Alteromonas alba</name>
    <dbReference type="NCBI Taxonomy" id="2079529"/>
    <lineage>
        <taxon>Bacteria</taxon>
        <taxon>Pseudomonadati</taxon>
        <taxon>Pseudomonadota</taxon>
        <taxon>Gammaproteobacteria</taxon>
        <taxon>Alteromonadales</taxon>
        <taxon>Alteromonadaceae</taxon>
        <taxon>Alteromonas/Salinimonas group</taxon>
        <taxon>Alteromonas</taxon>
    </lineage>
</organism>
<name>A0A2S9VDA5_9ALTE</name>
<gene>
    <name evidence="1" type="ORF">C6Y40_06645</name>
</gene>
<proteinExistence type="predicted"/>
<dbReference type="Proteomes" id="UP000238949">
    <property type="component" value="Unassembled WGS sequence"/>
</dbReference>
<comment type="caution">
    <text evidence="1">The sequence shown here is derived from an EMBL/GenBank/DDBJ whole genome shotgun (WGS) entry which is preliminary data.</text>
</comment>
<evidence type="ECO:0008006" key="3">
    <source>
        <dbReference type="Google" id="ProtNLM"/>
    </source>
</evidence>